<evidence type="ECO:0000256" key="4">
    <source>
        <dbReference type="ARBA" id="ARBA00023139"/>
    </source>
</evidence>
<feature type="compositionally biased region" description="Polar residues" evidence="7">
    <location>
        <begin position="40"/>
        <end position="56"/>
    </location>
</feature>
<keyword evidence="4" id="KW-0564">Palmitate</keyword>
<feature type="region of interest" description="Disordered" evidence="7">
    <location>
        <begin position="28"/>
        <end position="56"/>
    </location>
</feature>
<evidence type="ECO:0000313" key="9">
    <source>
        <dbReference type="Proteomes" id="UP001215231"/>
    </source>
</evidence>
<sequence length="56" mass="5978">MSIQANKKLLVGGVFSILVLTACGNKGPLYQTPPEEAQKVESQAGEQDISSSEQEK</sequence>
<dbReference type="RefSeq" id="WP_274051948.1">
    <property type="nucleotide sequence ID" value="NZ_CP059693.1"/>
</dbReference>
<name>A0ABY7VFT0_9GAMM</name>
<keyword evidence="6 8" id="KW-0449">Lipoprotein</keyword>
<dbReference type="InterPro" id="IPR032831">
    <property type="entry name" value="LptM_cons"/>
</dbReference>
<dbReference type="PROSITE" id="PS51257">
    <property type="entry name" value="PROKAR_LIPOPROTEIN"/>
    <property type="match status" value="1"/>
</dbReference>
<proteinExistence type="predicted"/>
<evidence type="ECO:0000256" key="6">
    <source>
        <dbReference type="ARBA" id="ARBA00023288"/>
    </source>
</evidence>
<dbReference type="Proteomes" id="UP001215231">
    <property type="component" value="Chromosome"/>
</dbReference>
<evidence type="ECO:0000256" key="3">
    <source>
        <dbReference type="ARBA" id="ARBA00023136"/>
    </source>
</evidence>
<accession>A0ABY7VFT0</accession>
<reference evidence="8 9" key="1">
    <citation type="journal article" date="2022" name="Mar. Drugs">
        <title>Bioassay-Guided Fractionation Leads to the Detection of Cholic Acid Generated by the Rare Thalassomonas sp.</title>
        <authorList>
            <person name="Pheiffer F."/>
            <person name="Schneider Y.K."/>
            <person name="Hansen E.H."/>
            <person name="Andersen J.H."/>
            <person name="Isaksson J."/>
            <person name="Busche T."/>
            <person name="R C."/>
            <person name="Kalinowski J."/>
            <person name="Zyl L.V."/>
            <person name="Trindade M."/>
        </authorList>
    </citation>
    <scope>NUCLEOTIDE SEQUENCE [LARGE SCALE GENOMIC DNA]</scope>
    <source>
        <strain evidence="8 9">A5K-61T</strain>
    </source>
</reference>
<evidence type="ECO:0000256" key="1">
    <source>
        <dbReference type="ARBA" id="ARBA00004459"/>
    </source>
</evidence>
<protein>
    <submittedName>
        <fullName evidence="8">Lipoprotein</fullName>
    </submittedName>
</protein>
<evidence type="ECO:0000256" key="7">
    <source>
        <dbReference type="SAM" id="MobiDB-lite"/>
    </source>
</evidence>
<evidence type="ECO:0000256" key="2">
    <source>
        <dbReference type="ARBA" id="ARBA00022729"/>
    </source>
</evidence>
<dbReference type="NCBIfam" id="NF047847">
    <property type="entry name" value="SS_mature_LptM"/>
    <property type="match status" value="1"/>
</dbReference>
<organism evidence="8 9">
    <name type="scientific">Thalassomonas haliotis</name>
    <dbReference type="NCBI Taxonomy" id="485448"/>
    <lineage>
        <taxon>Bacteria</taxon>
        <taxon>Pseudomonadati</taxon>
        <taxon>Pseudomonadota</taxon>
        <taxon>Gammaproteobacteria</taxon>
        <taxon>Alteromonadales</taxon>
        <taxon>Colwelliaceae</taxon>
        <taxon>Thalassomonas</taxon>
    </lineage>
</organism>
<keyword evidence="3" id="KW-0472">Membrane</keyword>
<evidence type="ECO:0000256" key="5">
    <source>
        <dbReference type="ARBA" id="ARBA00023237"/>
    </source>
</evidence>
<keyword evidence="5" id="KW-0998">Cell outer membrane</keyword>
<keyword evidence="9" id="KW-1185">Reference proteome</keyword>
<evidence type="ECO:0000313" key="8">
    <source>
        <dbReference type="EMBL" id="WDE11768.1"/>
    </source>
</evidence>
<keyword evidence="2" id="KW-0732">Signal</keyword>
<dbReference type="Pfam" id="PF13627">
    <property type="entry name" value="LptM_cons"/>
    <property type="match status" value="1"/>
</dbReference>
<dbReference type="EMBL" id="CP059693">
    <property type="protein sequence ID" value="WDE11768.1"/>
    <property type="molecule type" value="Genomic_DNA"/>
</dbReference>
<comment type="subcellular location">
    <subcellularLocation>
        <location evidence="1">Cell outer membrane</location>
        <topology evidence="1">Lipid-anchor</topology>
    </subcellularLocation>
</comment>
<gene>
    <name evidence="8" type="ORF">H3N35_26845</name>
</gene>